<keyword evidence="4" id="KW-0378">Hydrolase</keyword>
<dbReference type="PANTHER" id="PTHR42648">
    <property type="entry name" value="TRANSPOSASE, PUTATIVE-RELATED"/>
    <property type="match status" value="1"/>
</dbReference>
<evidence type="ECO:0000256" key="8">
    <source>
        <dbReference type="ARBA" id="ARBA00022932"/>
    </source>
</evidence>
<dbReference type="PROSITE" id="PS50994">
    <property type="entry name" value="INTEGRASE"/>
    <property type="match status" value="1"/>
</dbReference>
<keyword evidence="1" id="KW-0540">Nuclease</keyword>
<dbReference type="GO" id="GO:0016787">
    <property type="term" value="F:hydrolase activity"/>
    <property type="evidence" value="ECO:0007669"/>
    <property type="project" value="UniProtKB-KW"/>
</dbReference>
<organism evidence="11 12">
    <name type="scientific">Lagenidium giganteum</name>
    <dbReference type="NCBI Taxonomy" id="4803"/>
    <lineage>
        <taxon>Eukaryota</taxon>
        <taxon>Sar</taxon>
        <taxon>Stramenopiles</taxon>
        <taxon>Oomycota</taxon>
        <taxon>Peronosporomycetes</taxon>
        <taxon>Pythiales</taxon>
        <taxon>Pythiaceae</taxon>
    </lineage>
</organism>
<evidence type="ECO:0000259" key="10">
    <source>
        <dbReference type="PROSITE" id="PS50994"/>
    </source>
</evidence>
<dbReference type="GO" id="GO:0004519">
    <property type="term" value="F:endonuclease activity"/>
    <property type="evidence" value="ECO:0007669"/>
    <property type="project" value="UniProtKB-KW"/>
</dbReference>
<keyword evidence="9" id="KW-0233">DNA recombination</keyword>
<keyword evidence="8" id="KW-0239">DNA-directed DNA polymerase</keyword>
<evidence type="ECO:0000256" key="2">
    <source>
        <dbReference type="ARBA" id="ARBA00022723"/>
    </source>
</evidence>
<evidence type="ECO:0000256" key="1">
    <source>
        <dbReference type="ARBA" id="ARBA00022722"/>
    </source>
</evidence>
<reference evidence="11" key="1">
    <citation type="submission" date="2022-11" db="EMBL/GenBank/DDBJ databases">
        <authorList>
            <person name="Morgan W.R."/>
            <person name="Tartar A."/>
        </authorList>
    </citation>
    <scope>NUCLEOTIDE SEQUENCE</scope>
    <source>
        <strain evidence="11">ARSEF 373</strain>
    </source>
</reference>
<evidence type="ECO:0000313" key="12">
    <source>
        <dbReference type="Proteomes" id="UP001146120"/>
    </source>
</evidence>
<protein>
    <recommendedName>
        <fullName evidence="10">Integrase catalytic domain-containing protein</fullName>
    </recommendedName>
</protein>
<keyword evidence="8" id="KW-0548">Nucleotidyltransferase</keyword>
<name>A0AAV2Z9Y8_9STRA</name>
<dbReference type="PANTHER" id="PTHR42648:SF11">
    <property type="entry name" value="TRANSPOSON TY4-P GAG-POL POLYPROTEIN"/>
    <property type="match status" value="1"/>
</dbReference>
<gene>
    <name evidence="11" type="ORF">N0F65_005564</name>
</gene>
<dbReference type="EMBL" id="DAKRPA010000047">
    <property type="protein sequence ID" value="DBA01445.1"/>
    <property type="molecule type" value="Genomic_DNA"/>
</dbReference>
<evidence type="ECO:0000256" key="4">
    <source>
        <dbReference type="ARBA" id="ARBA00022801"/>
    </source>
</evidence>
<keyword evidence="5" id="KW-0460">Magnesium</keyword>
<reference evidence="11" key="2">
    <citation type="journal article" date="2023" name="Microbiol Resour">
        <title>Decontamination and Annotation of the Draft Genome Sequence of the Oomycete Lagenidium giganteum ARSEF 373.</title>
        <authorList>
            <person name="Morgan W.R."/>
            <person name="Tartar A."/>
        </authorList>
    </citation>
    <scope>NUCLEOTIDE SEQUENCE</scope>
    <source>
        <strain evidence="11">ARSEF 373</strain>
    </source>
</reference>
<keyword evidence="2" id="KW-0479">Metal-binding</keyword>
<dbReference type="Gene3D" id="3.30.420.10">
    <property type="entry name" value="Ribonuclease H-like superfamily/Ribonuclease H"/>
    <property type="match status" value="1"/>
</dbReference>
<sequence length="213" mass="23783">MQAARVGKWYVMGAETALRAEPLLASTVVASDCEAGDDAAELWQCRLGHVPVDHLANIDKAYHGLPHQIALTASKTTLCEGCARGQIAVSRFPSPTRGAVKTTRPMHGTDLHDDFSRHVTLYFLKSKAGMFERFEAFKAMMETQLGMHIKCVRSDNGKEHVDQRFAHFCSRQGIIHQTTVPYSPQQNGVTERMNRTIAEMARSIIHHRGMETH</sequence>
<evidence type="ECO:0000256" key="6">
    <source>
        <dbReference type="ARBA" id="ARBA00022908"/>
    </source>
</evidence>
<evidence type="ECO:0000256" key="9">
    <source>
        <dbReference type="ARBA" id="ARBA00023172"/>
    </source>
</evidence>
<dbReference type="GO" id="GO:0003887">
    <property type="term" value="F:DNA-directed DNA polymerase activity"/>
    <property type="evidence" value="ECO:0007669"/>
    <property type="project" value="UniProtKB-KW"/>
</dbReference>
<comment type="caution">
    <text evidence="11">The sequence shown here is derived from an EMBL/GenBank/DDBJ whole genome shotgun (WGS) entry which is preliminary data.</text>
</comment>
<dbReference type="AlphaFoldDB" id="A0AAV2Z9Y8"/>
<accession>A0AAV2Z9Y8</accession>
<dbReference type="SUPFAM" id="SSF53098">
    <property type="entry name" value="Ribonuclease H-like"/>
    <property type="match status" value="1"/>
</dbReference>
<evidence type="ECO:0000256" key="7">
    <source>
        <dbReference type="ARBA" id="ARBA00022918"/>
    </source>
</evidence>
<feature type="domain" description="Integrase catalytic" evidence="10">
    <location>
        <begin position="113"/>
        <end position="213"/>
    </location>
</feature>
<dbReference type="Proteomes" id="UP001146120">
    <property type="component" value="Unassembled WGS sequence"/>
</dbReference>
<dbReference type="InterPro" id="IPR001584">
    <property type="entry name" value="Integrase_cat-core"/>
</dbReference>
<dbReference type="GO" id="GO:0003676">
    <property type="term" value="F:nucleic acid binding"/>
    <property type="evidence" value="ECO:0007669"/>
    <property type="project" value="InterPro"/>
</dbReference>
<proteinExistence type="predicted"/>
<keyword evidence="12" id="KW-1185">Reference proteome</keyword>
<dbReference type="Pfam" id="PF00665">
    <property type="entry name" value="rve"/>
    <property type="match status" value="1"/>
</dbReference>
<dbReference type="GO" id="GO:0015074">
    <property type="term" value="P:DNA integration"/>
    <property type="evidence" value="ECO:0007669"/>
    <property type="project" value="UniProtKB-KW"/>
</dbReference>
<dbReference type="GO" id="GO:0046872">
    <property type="term" value="F:metal ion binding"/>
    <property type="evidence" value="ECO:0007669"/>
    <property type="project" value="UniProtKB-KW"/>
</dbReference>
<evidence type="ECO:0000256" key="3">
    <source>
        <dbReference type="ARBA" id="ARBA00022759"/>
    </source>
</evidence>
<evidence type="ECO:0000256" key="5">
    <source>
        <dbReference type="ARBA" id="ARBA00022842"/>
    </source>
</evidence>
<keyword evidence="6" id="KW-0229">DNA integration</keyword>
<dbReference type="InterPro" id="IPR039537">
    <property type="entry name" value="Retrotran_Ty1/copia-like"/>
</dbReference>
<dbReference type="GO" id="GO:0006310">
    <property type="term" value="P:DNA recombination"/>
    <property type="evidence" value="ECO:0007669"/>
    <property type="project" value="UniProtKB-KW"/>
</dbReference>
<dbReference type="GO" id="GO:0003964">
    <property type="term" value="F:RNA-directed DNA polymerase activity"/>
    <property type="evidence" value="ECO:0007669"/>
    <property type="project" value="UniProtKB-KW"/>
</dbReference>
<evidence type="ECO:0000313" key="11">
    <source>
        <dbReference type="EMBL" id="DBA01445.1"/>
    </source>
</evidence>
<keyword evidence="3" id="KW-0255">Endonuclease</keyword>
<dbReference type="InterPro" id="IPR036397">
    <property type="entry name" value="RNaseH_sf"/>
</dbReference>
<keyword evidence="7" id="KW-0695">RNA-directed DNA polymerase</keyword>
<dbReference type="InterPro" id="IPR012337">
    <property type="entry name" value="RNaseH-like_sf"/>
</dbReference>
<keyword evidence="8" id="KW-0808">Transferase</keyword>